<feature type="compositionally biased region" description="Polar residues" evidence="2">
    <location>
        <begin position="72"/>
        <end position="91"/>
    </location>
</feature>
<dbReference type="EMBL" id="JAGTJQ010000008">
    <property type="protein sequence ID" value="KAH7025840.1"/>
    <property type="molecule type" value="Genomic_DNA"/>
</dbReference>
<comment type="caution">
    <text evidence="3">The sequence shown here is derived from an EMBL/GenBank/DDBJ whole genome shotgun (WGS) entry which is preliminary data.</text>
</comment>
<dbReference type="Pfam" id="PF12709">
    <property type="entry name" value="Fungal_TACC"/>
    <property type="match status" value="1"/>
</dbReference>
<feature type="compositionally biased region" description="Basic and acidic residues" evidence="2">
    <location>
        <begin position="133"/>
        <end position="143"/>
    </location>
</feature>
<feature type="compositionally biased region" description="Basic and acidic residues" evidence="2">
    <location>
        <begin position="495"/>
        <end position="508"/>
    </location>
</feature>
<accession>A0A9P9BM23</accession>
<gene>
    <name evidence="3" type="ORF">B0I36DRAFT_329252</name>
</gene>
<organism evidence="3 4">
    <name type="scientific">Microdochium trichocladiopsis</name>
    <dbReference type="NCBI Taxonomy" id="1682393"/>
    <lineage>
        <taxon>Eukaryota</taxon>
        <taxon>Fungi</taxon>
        <taxon>Dikarya</taxon>
        <taxon>Ascomycota</taxon>
        <taxon>Pezizomycotina</taxon>
        <taxon>Sordariomycetes</taxon>
        <taxon>Xylariomycetidae</taxon>
        <taxon>Xylariales</taxon>
        <taxon>Microdochiaceae</taxon>
        <taxon>Microdochium</taxon>
    </lineage>
</organism>
<feature type="region of interest" description="Disordered" evidence="2">
    <location>
        <begin position="65"/>
        <end position="116"/>
    </location>
</feature>
<feature type="coiled-coil region" evidence="1">
    <location>
        <begin position="545"/>
        <end position="572"/>
    </location>
</feature>
<dbReference type="GeneID" id="70184243"/>
<evidence type="ECO:0000256" key="1">
    <source>
        <dbReference type="SAM" id="Coils"/>
    </source>
</evidence>
<dbReference type="RefSeq" id="XP_046009057.1">
    <property type="nucleotide sequence ID" value="XM_046154697.1"/>
</dbReference>
<feature type="compositionally biased region" description="Polar residues" evidence="2">
    <location>
        <begin position="681"/>
        <end position="690"/>
    </location>
</feature>
<dbReference type="OrthoDB" id="5367584at2759"/>
<reference evidence="3" key="1">
    <citation type="journal article" date="2021" name="Nat. Commun.">
        <title>Genetic determinants of endophytism in the Arabidopsis root mycobiome.</title>
        <authorList>
            <person name="Mesny F."/>
            <person name="Miyauchi S."/>
            <person name="Thiergart T."/>
            <person name="Pickel B."/>
            <person name="Atanasova L."/>
            <person name="Karlsson M."/>
            <person name="Huettel B."/>
            <person name="Barry K.W."/>
            <person name="Haridas S."/>
            <person name="Chen C."/>
            <person name="Bauer D."/>
            <person name="Andreopoulos W."/>
            <person name="Pangilinan J."/>
            <person name="LaButti K."/>
            <person name="Riley R."/>
            <person name="Lipzen A."/>
            <person name="Clum A."/>
            <person name="Drula E."/>
            <person name="Henrissat B."/>
            <person name="Kohler A."/>
            <person name="Grigoriev I.V."/>
            <person name="Martin F.M."/>
            <person name="Hacquard S."/>
        </authorList>
    </citation>
    <scope>NUCLEOTIDE SEQUENCE</scope>
    <source>
        <strain evidence="3">MPI-CAGE-CH-0230</strain>
    </source>
</reference>
<keyword evidence="1" id="KW-0175">Coiled coil</keyword>
<feature type="region of interest" description="Disordered" evidence="2">
    <location>
        <begin position="319"/>
        <end position="340"/>
    </location>
</feature>
<name>A0A9P9BM23_9PEZI</name>
<dbReference type="AlphaFoldDB" id="A0A9P9BM23"/>
<protein>
    <recommendedName>
        <fullName evidence="5">Central kinetochore-associated-domain-containing protein</fullName>
    </recommendedName>
</protein>
<dbReference type="InterPro" id="IPR024312">
    <property type="entry name" value="TACC_fungi"/>
</dbReference>
<evidence type="ECO:0000313" key="3">
    <source>
        <dbReference type="EMBL" id="KAH7025840.1"/>
    </source>
</evidence>
<proteinExistence type="predicted"/>
<evidence type="ECO:0000313" key="4">
    <source>
        <dbReference type="Proteomes" id="UP000756346"/>
    </source>
</evidence>
<feature type="region of interest" description="Disordered" evidence="2">
    <location>
        <begin position="132"/>
        <end position="178"/>
    </location>
</feature>
<evidence type="ECO:0000256" key="2">
    <source>
        <dbReference type="SAM" id="MobiDB-lite"/>
    </source>
</evidence>
<keyword evidence="4" id="KW-1185">Reference proteome</keyword>
<feature type="region of interest" description="Disordered" evidence="2">
    <location>
        <begin position="270"/>
        <end position="304"/>
    </location>
</feature>
<feature type="region of interest" description="Disordered" evidence="2">
    <location>
        <begin position="477"/>
        <end position="508"/>
    </location>
</feature>
<feature type="region of interest" description="Disordered" evidence="2">
    <location>
        <begin position="653"/>
        <end position="752"/>
    </location>
</feature>
<dbReference type="Proteomes" id="UP000756346">
    <property type="component" value="Unassembled WGS sequence"/>
</dbReference>
<sequence length="752" mass="82392">MLNLVLSLAQRSAKDHRSDTSICPVVYSCRLSVSYLPSLTAMASRPQTPSVMDAVTNTARSTSLRLDADATPAQNNTDSNVANSGAQSSPFVSPAKPAPSVNKENTSPSKIRHSRILSGAELSPLKILSSIDDNARSEGRSPDRLPSGGQRSPRKASPEKRFPVRVNAPEPSPPIVEPQPIVTEQDITLEDALQQNKELAKAIKIFEDEDSVMLDTAEDDHDLTSVSAGTVHAEDDGAGADDTMVSTFSTFSAVPNMTMFARLGQTPSKFPKLDTTVTGSTRKRPDLSPARTPRPPVFHESGNTTNLLMDFTDQLAGFSSRQSPMRRTNTTGNMQSASTPIRRQSNLLDFDIPPLPTPRSIPTVTQRELESLKSAFLSEISSLKASLSGKEAEVLSLKTAVGDAEKRVGECMEQLREAEGVRDSLLDEREDRDRQAREMEGVLRKVKEEIAKGQQACESLESRLEESEKRREAAEIMAQEAESKMAGMRAGKAYADAEKSPEKSKAALSREKEISAAVETAGLELHALYKSKHETKVAALKKSYEKRWEKKVRELEQKVSEFEEENEKLRLGRNATMTKFDPNMSVIDEERREQSIKDSAQIKEMRAEIEQLKAIVKSVKADNAEILVLLERERVEKGELVQLAEEMMQMQSMQSFIQTQEDTKPQATPAKPPKTPAVPQSRNSLASVRSSGLRAPGSVKKPGESKIGGLGHERNRLGGSHGMLARPGQGLSSRSGIMSSIEKMGSHRGRAD</sequence>
<evidence type="ECO:0008006" key="5">
    <source>
        <dbReference type="Google" id="ProtNLM"/>
    </source>
</evidence>